<protein>
    <recommendedName>
        <fullName evidence="5">CENP-V/GFA domain-containing protein</fullName>
    </recommendedName>
</protein>
<dbReference type="PANTHER" id="PTHR33337">
    <property type="entry name" value="GFA DOMAIN-CONTAINING PROTEIN"/>
    <property type="match status" value="1"/>
</dbReference>
<comment type="caution">
    <text evidence="6">The sequence shown here is derived from an EMBL/GenBank/DDBJ whole genome shotgun (WGS) entry which is preliminary data.</text>
</comment>
<dbReference type="InterPro" id="IPR011057">
    <property type="entry name" value="Mss4-like_sf"/>
</dbReference>
<keyword evidence="4" id="KW-0456">Lyase</keyword>
<evidence type="ECO:0000259" key="5">
    <source>
        <dbReference type="PROSITE" id="PS51891"/>
    </source>
</evidence>
<evidence type="ECO:0000256" key="4">
    <source>
        <dbReference type="ARBA" id="ARBA00023239"/>
    </source>
</evidence>
<organism evidence="6 7">
    <name type="scientific">Monosporascus cannonballus</name>
    <dbReference type="NCBI Taxonomy" id="155416"/>
    <lineage>
        <taxon>Eukaryota</taxon>
        <taxon>Fungi</taxon>
        <taxon>Dikarya</taxon>
        <taxon>Ascomycota</taxon>
        <taxon>Pezizomycotina</taxon>
        <taxon>Sordariomycetes</taxon>
        <taxon>Xylariomycetidae</taxon>
        <taxon>Xylariales</taxon>
        <taxon>Xylariales incertae sedis</taxon>
        <taxon>Monosporascus</taxon>
    </lineage>
</organism>
<keyword evidence="7" id="KW-1185">Reference proteome</keyword>
<gene>
    <name evidence="6" type="ORF">DL762_002435</name>
</gene>
<dbReference type="Pfam" id="PF04828">
    <property type="entry name" value="GFA"/>
    <property type="match status" value="1"/>
</dbReference>
<evidence type="ECO:0000256" key="1">
    <source>
        <dbReference type="ARBA" id="ARBA00005495"/>
    </source>
</evidence>
<accession>A0ABY0HHY3</accession>
<name>A0ABY0HHY3_9PEZI</name>
<dbReference type="PROSITE" id="PS51891">
    <property type="entry name" value="CENP_V_GFA"/>
    <property type="match status" value="1"/>
</dbReference>
<feature type="domain" description="CENP-V/GFA" evidence="5">
    <location>
        <begin position="75"/>
        <end position="201"/>
    </location>
</feature>
<proteinExistence type="inferred from homology"/>
<dbReference type="Gene3D" id="3.90.1590.10">
    <property type="entry name" value="glutathione-dependent formaldehyde- activating enzyme (gfa)"/>
    <property type="match status" value="1"/>
</dbReference>
<dbReference type="EMBL" id="QJNS01000046">
    <property type="protein sequence ID" value="RYO91004.1"/>
    <property type="molecule type" value="Genomic_DNA"/>
</dbReference>
<keyword evidence="3" id="KW-0862">Zinc</keyword>
<sequence length="215" mass="24016">MQPEPHTTVEFPIIDSNYVPYVRNTQKFRSTNHLNNFQTYHRLGFQIISSSSGNAPATRSQVQRFSTGAAAMTPLPGGCYCGAVRYTITLDDPHSQARTSICHCGNCKKFTGGEHGITTKIPKSAFEIKQGRDQVRVHEADNGSGTFLHREFCGTCGGPLLEYGANAGDHIYVFYGTMEDHPRAQVQPKGEFFGKLRDPWMPEIQGLFQKREIKE</sequence>
<reference evidence="6 7" key="1">
    <citation type="submission" date="2018-06" db="EMBL/GenBank/DDBJ databases">
        <title>Complete Genomes of Monosporascus.</title>
        <authorList>
            <person name="Robinson A.J."/>
            <person name="Natvig D.O."/>
        </authorList>
    </citation>
    <scope>NUCLEOTIDE SEQUENCE [LARGE SCALE GENOMIC DNA]</scope>
    <source>
        <strain evidence="6 7">CBS 609.92</strain>
    </source>
</reference>
<comment type="similarity">
    <text evidence="1">Belongs to the Gfa family.</text>
</comment>
<keyword evidence="2" id="KW-0479">Metal-binding</keyword>
<dbReference type="PANTHER" id="PTHR33337:SF40">
    <property type="entry name" value="CENP-V_GFA DOMAIN-CONTAINING PROTEIN-RELATED"/>
    <property type="match status" value="1"/>
</dbReference>
<dbReference type="InterPro" id="IPR006913">
    <property type="entry name" value="CENP-V/GFA"/>
</dbReference>
<evidence type="ECO:0000256" key="3">
    <source>
        <dbReference type="ARBA" id="ARBA00022833"/>
    </source>
</evidence>
<evidence type="ECO:0000256" key="2">
    <source>
        <dbReference type="ARBA" id="ARBA00022723"/>
    </source>
</evidence>
<evidence type="ECO:0000313" key="6">
    <source>
        <dbReference type="EMBL" id="RYO91004.1"/>
    </source>
</evidence>
<dbReference type="Proteomes" id="UP000294003">
    <property type="component" value="Unassembled WGS sequence"/>
</dbReference>
<evidence type="ECO:0000313" key="7">
    <source>
        <dbReference type="Proteomes" id="UP000294003"/>
    </source>
</evidence>
<dbReference type="SUPFAM" id="SSF51316">
    <property type="entry name" value="Mss4-like"/>
    <property type="match status" value="1"/>
</dbReference>